<dbReference type="Proteomes" id="UP001066276">
    <property type="component" value="Chromosome 12"/>
</dbReference>
<name>A0AAV7KQT6_PLEWA</name>
<organism evidence="3 4">
    <name type="scientific">Pleurodeles waltl</name>
    <name type="common">Iberian ribbed newt</name>
    <dbReference type="NCBI Taxonomy" id="8319"/>
    <lineage>
        <taxon>Eukaryota</taxon>
        <taxon>Metazoa</taxon>
        <taxon>Chordata</taxon>
        <taxon>Craniata</taxon>
        <taxon>Vertebrata</taxon>
        <taxon>Euteleostomi</taxon>
        <taxon>Amphibia</taxon>
        <taxon>Batrachia</taxon>
        <taxon>Caudata</taxon>
        <taxon>Salamandroidea</taxon>
        <taxon>Salamandridae</taxon>
        <taxon>Pleurodelinae</taxon>
        <taxon>Pleurodeles</taxon>
    </lineage>
</organism>
<protein>
    <recommendedName>
        <fullName evidence="5">Heat shock factor-binding protein 1-like protein 1</fullName>
    </recommendedName>
</protein>
<accession>A0AAV7KQT6</accession>
<gene>
    <name evidence="3" type="ORF">NDU88_000960</name>
</gene>
<feature type="region of interest" description="Disordered" evidence="2">
    <location>
        <begin position="1"/>
        <end position="46"/>
    </location>
</feature>
<keyword evidence="4" id="KW-1185">Reference proteome</keyword>
<dbReference type="AlphaFoldDB" id="A0AAV7KQT6"/>
<dbReference type="EMBL" id="JANPWB010000016">
    <property type="protein sequence ID" value="KAJ1080769.1"/>
    <property type="molecule type" value="Genomic_DNA"/>
</dbReference>
<comment type="caution">
    <text evidence="3">The sequence shown here is derived from an EMBL/GenBank/DDBJ whole genome shotgun (WGS) entry which is preliminary data.</text>
</comment>
<keyword evidence="1" id="KW-0175">Coiled coil</keyword>
<feature type="coiled-coil region" evidence="1">
    <location>
        <begin position="55"/>
        <end position="86"/>
    </location>
</feature>
<evidence type="ECO:0000256" key="1">
    <source>
        <dbReference type="SAM" id="Coils"/>
    </source>
</evidence>
<evidence type="ECO:0000313" key="3">
    <source>
        <dbReference type="EMBL" id="KAJ1080769.1"/>
    </source>
</evidence>
<evidence type="ECO:0000256" key="2">
    <source>
        <dbReference type="SAM" id="MobiDB-lite"/>
    </source>
</evidence>
<proteinExistence type="predicted"/>
<sequence length="104" mass="11420">MCGGPEARAVTHKRGARRYDQGPEAAALARGPGEKGDAEEDSGAPVTKGFLTSLFDSLRMDLQELRKDISQEMRDLRADITSLGERVLSMEDNKISRGEEVEQL</sequence>
<reference evidence="3" key="1">
    <citation type="journal article" date="2022" name="bioRxiv">
        <title>Sequencing and chromosome-scale assembly of the giantPleurodeles waltlgenome.</title>
        <authorList>
            <person name="Brown T."/>
            <person name="Elewa A."/>
            <person name="Iarovenko S."/>
            <person name="Subramanian E."/>
            <person name="Araus A.J."/>
            <person name="Petzold A."/>
            <person name="Susuki M."/>
            <person name="Suzuki K.-i.T."/>
            <person name="Hayashi T."/>
            <person name="Toyoda A."/>
            <person name="Oliveira C."/>
            <person name="Osipova E."/>
            <person name="Leigh N.D."/>
            <person name="Simon A."/>
            <person name="Yun M.H."/>
        </authorList>
    </citation>
    <scope>NUCLEOTIDE SEQUENCE</scope>
    <source>
        <strain evidence="3">20211129_DDA</strain>
        <tissue evidence="3">Liver</tissue>
    </source>
</reference>
<evidence type="ECO:0008006" key="5">
    <source>
        <dbReference type="Google" id="ProtNLM"/>
    </source>
</evidence>
<evidence type="ECO:0000313" key="4">
    <source>
        <dbReference type="Proteomes" id="UP001066276"/>
    </source>
</evidence>